<reference evidence="1 2" key="1">
    <citation type="submission" date="2019-02" db="EMBL/GenBank/DDBJ databases">
        <title>Deep-cultivation of Planctomycetes and their phenomic and genomic characterization uncovers novel biology.</title>
        <authorList>
            <person name="Wiegand S."/>
            <person name="Jogler M."/>
            <person name="Boedeker C."/>
            <person name="Pinto D."/>
            <person name="Vollmers J."/>
            <person name="Rivas-Marin E."/>
            <person name="Kohn T."/>
            <person name="Peeters S.H."/>
            <person name="Heuer A."/>
            <person name="Rast P."/>
            <person name="Oberbeckmann S."/>
            <person name="Bunk B."/>
            <person name="Jeske O."/>
            <person name="Meyerdierks A."/>
            <person name="Storesund J.E."/>
            <person name="Kallscheuer N."/>
            <person name="Luecker S."/>
            <person name="Lage O.M."/>
            <person name="Pohl T."/>
            <person name="Merkel B.J."/>
            <person name="Hornburger P."/>
            <person name="Mueller R.-W."/>
            <person name="Bruemmer F."/>
            <person name="Labrenz M."/>
            <person name="Spormann A.M."/>
            <person name="Op den Camp H."/>
            <person name="Overmann J."/>
            <person name="Amann R."/>
            <person name="Jetten M.S.M."/>
            <person name="Mascher T."/>
            <person name="Medema M.H."/>
            <person name="Devos D.P."/>
            <person name="Kaster A.-K."/>
            <person name="Ovreas L."/>
            <person name="Rohde M."/>
            <person name="Galperin M.Y."/>
            <person name="Jogler C."/>
        </authorList>
    </citation>
    <scope>NUCLEOTIDE SEQUENCE [LARGE SCALE GENOMIC DNA]</scope>
    <source>
        <strain evidence="1 2">Pla175</strain>
    </source>
</reference>
<accession>A0A518DGT9</accession>
<dbReference type="OrthoDB" id="9146593at2"/>
<dbReference type="AlphaFoldDB" id="A0A518DGT9"/>
<organism evidence="1 2">
    <name type="scientific">Pirellulimonas nuda</name>
    <dbReference type="NCBI Taxonomy" id="2528009"/>
    <lineage>
        <taxon>Bacteria</taxon>
        <taxon>Pseudomonadati</taxon>
        <taxon>Planctomycetota</taxon>
        <taxon>Planctomycetia</taxon>
        <taxon>Pirellulales</taxon>
        <taxon>Lacipirellulaceae</taxon>
        <taxon>Pirellulimonas</taxon>
    </lineage>
</organism>
<dbReference type="Pfam" id="PF07586">
    <property type="entry name" value="HXXSHH"/>
    <property type="match status" value="1"/>
</dbReference>
<evidence type="ECO:0000313" key="2">
    <source>
        <dbReference type="Proteomes" id="UP000317429"/>
    </source>
</evidence>
<dbReference type="RefSeq" id="WP_145289705.1">
    <property type="nucleotide sequence ID" value="NZ_CP036291.1"/>
</dbReference>
<dbReference type="Proteomes" id="UP000317429">
    <property type="component" value="Chromosome"/>
</dbReference>
<dbReference type="InterPro" id="IPR011447">
    <property type="entry name" value="DUF1552"/>
</dbReference>
<keyword evidence="2" id="KW-1185">Reference proteome</keyword>
<protein>
    <recommendedName>
        <fullName evidence="3">DUF1552 domain-containing protein</fullName>
    </recommendedName>
</protein>
<name>A0A518DGT9_9BACT</name>
<proteinExistence type="predicted"/>
<evidence type="ECO:0000313" key="1">
    <source>
        <dbReference type="EMBL" id="QDU90694.1"/>
    </source>
</evidence>
<evidence type="ECO:0008006" key="3">
    <source>
        <dbReference type="Google" id="ProtNLM"/>
    </source>
</evidence>
<sequence length="461" mass="51169">MSRQPWRLSRRTWLRGAGVACALPYLEAMGVRGAMGNGQAAGLAGDPTGAAPKRLCYVYFPNGASLPPESNPAHRDWSWFPLGEGADYQTTKVLEPLEPLRKKMTVLGGLSHPNSRQVLGHLAGDTWLTGGDLRGSTYQNRISVDQFAARRLGKYTRYPSLVLSTDGGIGYKSRVSTLSFADGGRPIPSENRQRQIFERYFAPSGGATTSERRQSLERRKKIVDLVMEDTASLQRRLGQDDRNRVDEYLTSLSSVEEQIAHNEEWLDIPLPQVDGGKIDFDSNPAVDPTAYLRTMFDLMVLAIQTDMTRVLTYMMAREDGMGFGENFPKLALGIKKGHHGISHDQADGHWEEWGSYDRWLAEQFAYFLTRLDQVRDGDGSLLDSTLVLYGSACSTTHNAVNYPLVLAGGAAMGVRHGRYLKQQKETPLSNLFVSMLNTVGIETEQFADSTGPLVTDTHRLF</sequence>
<dbReference type="EMBL" id="CP036291">
    <property type="protein sequence ID" value="QDU90694.1"/>
    <property type="molecule type" value="Genomic_DNA"/>
</dbReference>
<dbReference type="InterPro" id="IPR006311">
    <property type="entry name" value="TAT_signal"/>
</dbReference>
<dbReference type="PROSITE" id="PS51318">
    <property type="entry name" value="TAT"/>
    <property type="match status" value="1"/>
</dbReference>
<dbReference type="KEGG" id="pnd:Pla175_41030"/>
<gene>
    <name evidence="1" type="ORF">Pla175_41030</name>
</gene>